<dbReference type="RefSeq" id="WP_039371559.1">
    <property type="nucleotide sequence ID" value="NZ_JWTA01000015.1"/>
</dbReference>
<keyword evidence="1" id="KW-0812">Transmembrane</keyword>
<protein>
    <submittedName>
        <fullName evidence="2">Uncharacterized protein</fullName>
    </submittedName>
</protein>
<dbReference type="EMBL" id="JWTA01000015">
    <property type="protein sequence ID" value="KIC61784.1"/>
    <property type="molecule type" value="Genomic_DNA"/>
</dbReference>
<name>A0A0B4CKM5_9FLAO</name>
<dbReference type="AlphaFoldDB" id="A0A0B4CKM5"/>
<gene>
    <name evidence="2" type="ORF">RM51_15475</name>
</gene>
<sequence>MKKILIHTVPMAISFLWLLIVNHTFNPISLRGPDFLKFYLMLVFGFYLSVVALQVFKENFSKTTVYFMISIFLLGVIKLIKGILLGKPVGFLIMILVMEIIVILFIKLSHINQKMN</sequence>
<evidence type="ECO:0000256" key="1">
    <source>
        <dbReference type="SAM" id="Phobius"/>
    </source>
</evidence>
<comment type="caution">
    <text evidence="2">The sequence shown here is derived from an EMBL/GenBank/DDBJ whole genome shotgun (WGS) entry which is preliminary data.</text>
</comment>
<dbReference type="Proteomes" id="UP000031167">
    <property type="component" value="Unassembled WGS sequence"/>
</dbReference>
<feature type="transmembrane region" description="Helical" evidence="1">
    <location>
        <begin position="37"/>
        <end position="56"/>
    </location>
</feature>
<proteinExistence type="predicted"/>
<reference evidence="2 3" key="1">
    <citation type="submission" date="2014-12" db="EMBL/GenBank/DDBJ databases">
        <title>Genome sequencing of Chryseobacterium taiwanense TPW19.</title>
        <authorList>
            <person name="Tan P.W."/>
            <person name="Chan K.-G."/>
        </authorList>
    </citation>
    <scope>NUCLEOTIDE SEQUENCE [LARGE SCALE GENOMIC DNA]</scope>
    <source>
        <strain evidence="2 3">TPW19</strain>
    </source>
</reference>
<keyword evidence="1" id="KW-1133">Transmembrane helix</keyword>
<feature type="transmembrane region" description="Helical" evidence="1">
    <location>
        <begin position="89"/>
        <end position="106"/>
    </location>
</feature>
<dbReference type="OrthoDB" id="1273304at2"/>
<organism evidence="2 3">
    <name type="scientific">Chryseobacterium taiwanense</name>
    <dbReference type="NCBI Taxonomy" id="363331"/>
    <lineage>
        <taxon>Bacteria</taxon>
        <taxon>Pseudomonadati</taxon>
        <taxon>Bacteroidota</taxon>
        <taxon>Flavobacteriia</taxon>
        <taxon>Flavobacteriales</taxon>
        <taxon>Weeksellaceae</taxon>
        <taxon>Chryseobacterium group</taxon>
        <taxon>Chryseobacterium</taxon>
    </lineage>
</organism>
<keyword evidence="3" id="KW-1185">Reference proteome</keyword>
<evidence type="ECO:0000313" key="2">
    <source>
        <dbReference type="EMBL" id="KIC61784.1"/>
    </source>
</evidence>
<keyword evidence="1" id="KW-0472">Membrane</keyword>
<feature type="transmembrane region" description="Helical" evidence="1">
    <location>
        <begin position="63"/>
        <end position="83"/>
    </location>
</feature>
<accession>A0A0B4CKM5</accession>
<evidence type="ECO:0000313" key="3">
    <source>
        <dbReference type="Proteomes" id="UP000031167"/>
    </source>
</evidence>
<feature type="transmembrane region" description="Helical" evidence="1">
    <location>
        <begin position="5"/>
        <end position="25"/>
    </location>
</feature>
<dbReference type="STRING" id="363331.RM51_15475"/>